<dbReference type="Proteomes" id="UP000243650">
    <property type="component" value="Unassembled WGS sequence"/>
</dbReference>
<dbReference type="CDD" id="cd17536">
    <property type="entry name" value="REC_YesN-like"/>
    <property type="match status" value="1"/>
</dbReference>
<keyword evidence="2" id="KW-0238">DNA-binding</keyword>
<sequence>MKHKVLIVEDEPLEREALKQLFQTEWKTMEVIGEASSGRQAVELADLYHPDIITMDMQLPGMNGLDTMKAIMEQEPGSSFVVISAYDTFTYVKQAMTLGVQDYLLKPYDITELIETIDTVAERRQKKQRERMEQMQLKDQAGQMQVLVEKELVDALVHPHTHDFSKTQLQEMLGIQFTDALPVVMTFPPELPMDAVLYQQVKQLVKQKLPCLAGAASGQQLPLLCYEEERSSTPLRIRVSAVWKQLLRETEWARAVSFGASAPAGGMDRLPAAFQEAAAASAQADRGVLHFYKPASGRADDALEQAGEAFLQAVRHADFAGAEASMAQWKTALQKDHVTPEQARAQAVELSVMTGRRLQPVPLQPLGMFFQAAEKEAVAAQAEKQLTFLLTQLKEQYEQQKEGTMKRFLHYLETHFDEEMTLEEAAASVHMSPAYFSRQFKEASGRTFVDYITQLRVDSAKEYLRTTNRSLKEIGSDVGYKDPNYFSRVFRKTTGLSPSQYRQRQNGEPET</sequence>
<dbReference type="Pfam" id="PF12833">
    <property type="entry name" value="HTH_18"/>
    <property type="match status" value="1"/>
</dbReference>
<organism evidence="8 9">
    <name type="scientific">Alkalicoccus urumqiensis</name>
    <name type="common">Bacillus urumqiensis</name>
    <dbReference type="NCBI Taxonomy" id="1548213"/>
    <lineage>
        <taxon>Bacteria</taxon>
        <taxon>Bacillati</taxon>
        <taxon>Bacillota</taxon>
        <taxon>Bacilli</taxon>
        <taxon>Bacillales</taxon>
        <taxon>Bacillaceae</taxon>
        <taxon>Alkalicoccus</taxon>
    </lineage>
</organism>
<dbReference type="OrthoDB" id="9794370at2"/>
<dbReference type="Pfam" id="PF00072">
    <property type="entry name" value="Response_reg"/>
    <property type="match status" value="1"/>
</dbReference>
<dbReference type="SUPFAM" id="SSF46689">
    <property type="entry name" value="Homeodomain-like"/>
    <property type="match status" value="2"/>
</dbReference>
<evidence type="ECO:0000256" key="2">
    <source>
        <dbReference type="ARBA" id="ARBA00023125"/>
    </source>
</evidence>
<dbReference type="SUPFAM" id="SSF52172">
    <property type="entry name" value="CheY-like"/>
    <property type="match status" value="1"/>
</dbReference>
<dbReference type="PANTHER" id="PTHR43280:SF28">
    <property type="entry name" value="HTH-TYPE TRANSCRIPTIONAL ACTIVATOR RHAS"/>
    <property type="match status" value="1"/>
</dbReference>
<dbReference type="InterPro" id="IPR018060">
    <property type="entry name" value="HTH_AraC"/>
</dbReference>
<evidence type="ECO:0000256" key="4">
    <source>
        <dbReference type="PROSITE-ProRule" id="PRU00169"/>
    </source>
</evidence>
<evidence type="ECO:0000313" key="8">
    <source>
        <dbReference type="EMBL" id="PRO66995.1"/>
    </source>
</evidence>
<comment type="caution">
    <text evidence="8">The sequence shown here is derived from an EMBL/GenBank/DDBJ whole genome shotgun (WGS) entry which is preliminary data.</text>
</comment>
<dbReference type="Gene3D" id="3.40.50.2300">
    <property type="match status" value="1"/>
</dbReference>
<keyword evidence="9" id="KW-1185">Reference proteome</keyword>
<dbReference type="PROSITE" id="PS00041">
    <property type="entry name" value="HTH_ARAC_FAMILY_1"/>
    <property type="match status" value="1"/>
</dbReference>
<dbReference type="RefSeq" id="WP_105957381.1">
    <property type="nucleotide sequence ID" value="NZ_PVNS01000001.1"/>
</dbReference>
<dbReference type="PROSITE" id="PS50110">
    <property type="entry name" value="RESPONSE_REGULATORY"/>
    <property type="match status" value="1"/>
</dbReference>
<dbReference type="GO" id="GO:0043565">
    <property type="term" value="F:sequence-specific DNA binding"/>
    <property type="evidence" value="ECO:0007669"/>
    <property type="project" value="InterPro"/>
</dbReference>
<keyword evidence="4" id="KW-0597">Phosphoprotein</keyword>
<dbReference type="AlphaFoldDB" id="A0A2P6ML51"/>
<gene>
    <name evidence="8" type="ORF">C6I21_00045</name>
</gene>
<feature type="coiled-coil region" evidence="5">
    <location>
        <begin position="372"/>
        <end position="399"/>
    </location>
</feature>
<dbReference type="SMART" id="SM00342">
    <property type="entry name" value="HTH_ARAC"/>
    <property type="match status" value="1"/>
</dbReference>
<feature type="modified residue" description="4-aspartylphosphate" evidence="4">
    <location>
        <position position="56"/>
    </location>
</feature>
<evidence type="ECO:0000256" key="1">
    <source>
        <dbReference type="ARBA" id="ARBA00023015"/>
    </source>
</evidence>
<dbReference type="GO" id="GO:0003700">
    <property type="term" value="F:DNA-binding transcription factor activity"/>
    <property type="evidence" value="ECO:0007669"/>
    <property type="project" value="InterPro"/>
</dbReference>
<evidence type="ECO:0000313" key="9">
    <source>
        <dbReference type="Proteomes" id="UP000243650"/>
    </source>
</evidence>
<feature type="domain" description="HTH araC/xylS-type" evidence="6">
    <location>
        <begin position="406"/>
        <end position="504"/>
    </location>
</feature>
<dbReference type="PANTHER" id="PTHR43280">
    <property type="entry name" value="ARAC-FAMILY TRANSCRIPTIONAL REGULATOR"/>
    <property type="match status" value="1"/>
</dbReference>
<dbReference type="Gene3D" id="1.10.10.60">
    <property type="entry name" value="Homeodomain-like"/>
    <property type="match status" value="2"/>
</dbReference>
<reference evidence="8 9" key="1">
    <citation type="submission" date="2018-03" db="EMBL/GenBank/DDBJ databases">
        <title>Bacillus urumqiensis sp. nov., a moderately haloalkaliphilic bacterium isolated from a salt lake.</title>
        <authorList>
            <person name="Zhao B."/>
            <person name="Liao Z."/>
        </authorList>
    </citation>
    <scope>NUCLEOTIDE SEQUENCE [LARGE SCALE GENOMIC DNA]</scope>
    <source>
        <strain evidence="8 9">BZ-SZ-XJ18</strain>
    </source>
</reference>
<evidence type="ECO:0000259" key="7">
    <source>
        <dbReference type="PROSITE" id="PS50110"/>
    </source>
</evidence>
<dbReference type="GO" id="GO:0000160">
    <property type="term" value="P:phosphorelay signal transduction system"/>
    <property type="evidence" value="ECO:0007669"/>
    <property type="project" value="InterPro"/>
</dbReference>
<protein>
    <recommendedName>
        <fullName evidence="10">DNA-binding response regulator</fullName>
    </recommendedName>
</protein>
<dbReference type="InterPro" id="IPR011006">
    <property type="entry name" value="CheY-like_superfamily"/>
</dbReference>
<dbReference type="InterPro" id="IPR020449">
    <property type="entry name" value="Tscrpt_reg_AraC-type_HTH"/>
</dbReference>
<feature type="domain" description="Response regulatory" evidence="7">
    <location>
        <begin position="4"/>
        <end position="121"/>
    </location>
</feature>
<evidence type="ECO:0000256" key="5">
    <source>
        <dbReference type="SAM" id="Coils"/>
    </source>
</evidence>
<keyword evidence="1" id="KW-0805">Transcription regulation</keyword>
<evidence type="ECO:0000259" key="6">
    <source>
        <dbReference type="PROSITE" id="PS01124"/>
    </source>
</evidence>
<name>A0A2P6ML51_ALKUR</name>
<proteinExistence type="predicted"/>
<dbReference type="SMART" id="SM00448">
    <property type="entry name" value="REC"/>
    <property type="match status" value="1"/>
</dbReference>
<keyword evidence="3" id="KW-0804">Transcription</keyword>
<dbReference type="PRINTS" id="PR00032">
    <property type="entry name" value="HTHARAC"/>
</dbReference>
<dbReference type="InterPro" id="IPR001789">
    <property type="entry name" value="Sig_transdc_resp-reg_receiver"/>
</dbReference>
<dbReference type="EMBL" id="PVNS01000001">
    <property type="protein sequence ID" value="PRO66995.1"/>
    <property type="molecule type" value="Genomic_DNA"/>
</dbReference>
<dbReference type="InterPro" id="IPR009057">
    <property type="entry name" value="Homeodomain-like_sf"/>
</dbReference>
<dbReference type="PROSITE" id="PS01124">
    <property type="entry name" value="HTH_ARAC_FAMILY_2"/>
    <property type="match status" value="1"/>
</dbReference>
<keyword evidence="5" id="KW-0175">Coiled coil</keyword>
<dbReference type="InterPro" id="IPR018062">
    <property type="entry name" value="HTH_AraC-typ_CS"/>
</dbReference>
<evidence type="ECO:0000256" key="3">
    <source>
        <dbReference type="ARBA" id="ARBA00023163"/>
    </source>
</evidence>
<accession>A0A2P6ML51</accession>
<evidence type="ECO:0008006" key="10">
    <source>
        <dbReference type="Google" id="ProtNLM"/>
    </source>
</evidence>